<reference evidence="2" key="2">
    <citation type="submission" date="2020-09" db="EMBL/GenBank/DDBJ databases">
        <authorList>
            <person name="Sun Q."/>
            <person name="Zhou Y."/>
        </authorList>
    </citation>
    <scope>NUCLEOTIDE SEQUENCE</scope>
    <source>
        <strain evidence="2">CGMCC 1.15725</strain>
    </source>
</reference>
<dbReference type="SMART" id="SM00347">
    <property type="entry name" value="HTH_MARR"/>
    <property type="match status" value="1"/>
</dbReference>
<dbReference type="InterPro" id="IPR036390">
    <property type="entry name" value="WH_DNA-bd_sf"/>
</dbReference>
<dbReference type="Pfam" id="PF01047">
    <property type="entry name" value="MarR"/>
    <property type="match status" value="1"/>
</dbReference>
<dbReference type="AlphaFoldDB" id="A0A8J2Z1P3"/>
<dbReference type="InterPro" id="IPR036388">
    <property type="entry name" value="WH-like_DNA-bd_sf"/>
</dbReference>
<dbReference type="EMBL" id="BMJQ01000023">
    <property type="protein sequence ID" value="GGF46197.1"/>
    <property type="molecule type" value="Genomic_DNA"/>
</dbReference>
<dbReference type="PANTHER" id="PTHR39515:SF2">
    <property type="entry name" value="HTH-TYPE TRANSCRIPTIONAL REGULATOR RV0880"/>
    <property type="match status" value="1"/>
</dbReference>
<dbReference type="PANTHER" id="PTHR39515">
    <property type="entry name" value="CONSERVED PROTEIN"/>
    <property type="match status" value="1"/>
</dbReference>
<dbReference type="GO" id="GO:0003700">
    <property type="term" value="F:DNA-binding transcription factor activity"/>
    <property type="evidence" value="ECO:0007669"/>
    <property type="project" value="InterPro"/>
</dbReference>
<sequence>MTDDRNSDATDARRLRASLARLQRRLRAERGEIGLGPSRYSALACLYRNGPMSAVELAAEERLQPQSLTRVLAALEEQHLISRRPDEDDRRRVRLEITPAGIERLRTAVARQETWLADAMRRRLSPVERELMLLVVQLMDRLADPEG</sequence>
<feature type="domain" description="HTH marR-type" evidence="1">
    <location>
        <begin position="12"/>
        <end position="144"/>
    </location>
</feature>
<comment type="caution">
    <text evidence="2">The sequence shown here is derived from an EMBL/GenBank/DDBJ whole genome shotgun (WGS) entry which is preliminary data.</text>
</comment>
<dbReference type="PROSITE" id="PS50995">
    <property type="entry name" value="HTH_MARR_2"/>
    <property type="match status" value="1"/>
</dbReference>
<dbReference type="InterPro" id="IPR052526">
    <property type="entry name" value="HTH-type_Bedaq_tolerance"/>
</dbReference>
<name>A0A8J2Z1P3_9PROT</name>
<dbReference type="Gene3D" id="1.10.10.10">
    <property type="entry name" value="Winged helix-like DNA-binding domain superfamily/Winged helix DNA-binding domain"/>
    <property type="match status" value="1"/>
</dbReference>
<dbReference type="RefSeq" id="WP_189051957.1">
    <property type="nucleotide sequence ID" value="NZ_BMJQ01000023.1"/>
</dbReference>
<gene>
    <name evidence="2" type="ORF">GCM10011611_60820</name>
</gene>
<proteinExistence type="predicted"/>
<accession>A0A8J2Z1P3</accession>
<dbReference type="Proteomes" id="UP000646365">
    <property type="component" value="Unassembled WGS sequence"/>
</dbReference>
<reference evidence="2" key="1">
    <citation type="journal article" date="2014" name="Int. J. Syst. Evol. Microbiol.">
        <title>Complete genome sequence of Corynebacterium casei LMG S-19264T (=DSM 44701T), isolated from a smear-ripened cheese.</title>
        <authorList>
            <consortium name="US DOE Joint Genome Institute (JGI-PGF)"/>
            <person name="Walter F."/>
            <person name="Albersmeier A."/>
            <person name="Kalinowski J."/>
            <person name="Ruckert C."/>
        </authorList>
    </citation>
    <scope>NUCLEOTIDE SEQUENCE</scope>
    <source>
        <strain evidence="2">CGMCC 1.15725</strain>
    </source>
</reference>
<evidence type="ECO:0000313" key="2">
    <source>
        <dbReference type="EMBL" id="GGF46197.1"/>
    </source>
</evidence>
<keyword evidence="3" id="KW-1185">Reference proteome</keyword>
<dbReference type="SUPFAM" id="SSF46785">
    <property type="entry name" value="Winged helix' DNA-binding domain"/>
    <property type="match status" value="1"/>
</dbReference>
<protein>
    <submittedName>
        <fullName evidence="2">MarR family transcriptional regulator</fullName>
    </submittedName>
</protein>
<dbReference type="InterPro" id="IPR000835">
    <property type="entry name" value="HTH_MarR-typ"/>
</dbReference>
<evidence type="ECO:0000259" key="1">
    <source>
        <dbReference type="PROSITE" id="PS50995"/>
    </source>
</evidence>
<organism evidence="2 3">
    <name type="scientific">Aliidongia dinghuensis</name>
    <dbReference type="NCBI Taxonomy" id="1867774"/>
    <lineage>
        <taxon>Bacteria</taxon>
        <taxon>Pseudomonadati</taxon>
        <taxon>Pseudomonadota</taxon>
        <taxon>Alphaproteobacteria</taxon>
        <taxon>Rhodospirillales</taxon>
        <taxon>Dongiaceae</taxon>
        <taxon>Aliidongia</taxon>
    </lineage>
</organism>
<evidence type="ECO:0000313" key="3">
    <source>
        <dbReference type="Proteomes" id="UP000646365"/>
    </source>
</evidence>